<dbReference type="InterPro" id="IPR017451">
    <property type="entry name" value="F-box-assoc_interact_dom"/>
</dbReference>
<dbReference type="InterPro" id="IPR036047">
    <property type="entry name" value="F-box-like_dom_sf"/>
</dbReference>
<keyword evidence="2" id="KW-1185">Reference proteome</keyword>
<evidence type="ECO:0000313" key="2">
    <source>
        <dbReference type="Proteomes" id="UP000504604"/>
    </source>
</evidence>
<dbReference type="InterPro" id="IPR013187">
    <property type="entry name" value="F-box-assoc_dom_typ3"/>
</dbReference>
<dbReference type="Proteomes" id="UP000504604">
    <property type="component" value="Linkage group LG1"/>
</dbReference>
<protein>
    <submittedName>
        <fullName evidence="3">F-box protein At5g49610-like</fullName>
    </submittedName>
</protein>
<reference evidence="3" key="2">
    <citation type="submission" date="2025-08" db="UniProtKB">
        <authorList>
            <consortium name="RefSeq"/>
        </authorList>
    </citation>
    <scope>IDENTIFICATION</scope>
</reference>
<dbReference type="PANTHER" id="PTHR35546:SF16">
    <property type="entry name" value="F-BOX ASSOCIATED UBIQUITINATION EFFECTOR FAMILY PROTEIN-RELATED"/>
    <property type="match status" value="1"/>
</dbReference>
<gene>
    <name evidence="3" type="primary">LOC105155952</name>
</gene>
<dbReference type="Gene3D" id="1.20.1280.50">
    <property type="match status" value="1"/>
</dbReference>
<feature type="domain" description="F-box associated beta-propeller type 3" evidence="1">
    <location>
        <begin position="66"/>
        <end position="287"/>
    </location>
</feature>
<name>A0A6I9SSV8_SESIN</name>
<sequence>MDSQEYTLSDDIVFDVLTQLKSLETLDTCKLVCKGWEEMIYESTFMPLFCRRSRMLAGFFIQDIIEHKFFSMFATIDGTTSPDVSIARFPDDMKILASCNHGILCCVKRSGKNYRYYVCKPTTQQWQSLPNPKLRYETVSIAVMVLGLDPFRYKIVRLSRRAEELFKEYYTYRCEIFDSKVWRWTEVEGITVRYTELIIDSVTVNNVVYWLTNEDNVIAFHEANKLLYKLSLPEKVMQKSDLYECKRLVEYKGRLGLTFLTKEGKMALWPMRDRRTNGMMEWIREEKEVIVIDTENLQKYVQYPSLVGFYNAGIAFLKGFQEVVFYKFGERDSLSRVELDHKLRDARDVFQFRSDLEPVRLERVS</sequence>
<dbReference type="Pfam" id="PF08268">
    <property type="entry name" value="FBA_3"/>
    <property type="match status" value="1"/>
</dbReference>
<dbReference type="SUPFAM" id="SSF81383">
    <property type="entry name" value="F-box domain"/>
    <property type="match status" value="1"/>
</dbReference>
<accession>A0A6I9SSV8</accession>
<evidence type="ECO:0000259" key="1">
    <source>
        <dbReference type="Pfam" id="PF08268"/>
    </source>
</evidence>
<dbReference type="Gramene" id="SIN_1021647.t">
    <property type="protein sequence ID" value="SIN_1021647.t"/>
    <property type="gene ID" value="SIN_1021647"/>
</dbReference>
<dbReference type="KEGG" id="sind:105155952"/>
<organism evidence="2 3">
    <name type="scientific">Sesamum indicum</name>
    <name type="common">Oriental sesame</name>
    <name type="synonym">Sesamum orientale</name>
    <dbReference type="NCBI Taxonomy" id="4182"/>
    <lineage>
        <taxon>Eukaryota</taxon>
        <taxon>Viridiplantae</taxon>
        <taxon>Streptophyta</taxon>
        <taxon>Embryophyta</taxon>
        <taxon>Tracheophyta</taxon>
        <taxon>Spermatophyta</taxon>
        <taxon>Magnoliopsida</taxon>
        <taxon>eudicotyledons</taxon>
        <taxon>Gunneridae</taxon>
        <taxon>Pentapetalae</taxon>
        <taxon>asterids</taxon>
        <taxon>lamiids</taxon>
        <taxon>Lamiales</taxon>
        <taxon>Pedaliaceae</taxon>
        <taxon>Sesamum</taxon>
    </lineage>
</organism>
<dbReference type="NCBIfam" id="TIGR01640">
    <property type="entry name" value="F_box_assoc_1"/>
    <property type="match status" value="1"/>
</dbReference>
<dbReference type="RefSeq" id="XP_011070247.1">
    <property type="nucleotide sequence ID" value="XM_011071945.2"/>
</dbReference>
<dbReference type="GeneID" id="105155952"/>
<dbReference type="AlphaFoldDB" id="A0A6I9SSV8"/>
<reference evidence="2" key="1">
    <citation type="submission" date="2024-10" db="UniProtKB">
        <authorList>
            <consortium name="RefSeq"/>
        </authorList>
    </citation>
    <scope>NUCLEOTIDE SEQUENCE [LARGE SCALE GENOMIC DNA]</scope>
    <source>
        <strain evidence="2">cv. Zhongzhi No. 13</strain>
    </source>
</reference>
<dbReference type="InParanoid" id="A0A6I9SSV8"/>
<dbReference type="PANTHER" id="PTHR35546">
    <property type="entry name" value="F-BOX PROTEIN INTERACTION DOMAIN PROTEIN-RELATED"/>
    <property type="match status" value="1"/>
</dbReference>
<dbReference type="InterPro" id="IPR055290">
    <property type="entry name" value="At3g26010-like"/>
</dbReference>
<proteinExistence type="predicted"/>
<evidence type="ECO:0000313" key="3">
    <source>
        <dbReference type="RefSeq" id="XP_011070247.1"/>
    </source>
</evidence>
<dbReference type="OrthoDB" id="1845982at2759"/>